<dbReference type="SUPFAM" id="SSF109604">
    <property type="entry name" value="HD-domain/PDEase-like"/>
    <property type="match status" value="1"/>
</dbReference>
<evidence type="ECO:0000313" key="1">
    <source>
        <dbReference type="EMBL" id="RCX10784.1"/>
    </source>
</evidence>
<accession>A0A369ATJ3</accession>
<dbReference type="EMBL" id="QPJU01000002">
    <property type="protein sequence ID" value="RCX10784.1"/>
    <property type="molecule type" value="Genomic_DNA"/>
</dbReference>
<dbReference type="AlphaFoldDB" id="A0A369ATJ3"/>
<dbReference type="RefSeq" id="WP_114482372.1">
    <property type="nucleotide sequence ID" value="NZ_QPJU01000002.1"/>
</dbReference>
<comment type="caution">
    <text evidence="1">The sequence shown here is derived from an EMBL/GenBank/DDBJ whole genome shotgun (WGS) entry which is preliminary data.</text>
</comment>
<keyword evidence="2" id="KW-1185">Reference proteome</keyword>
<evidence type="ECO:0008006" key="3">
    <source>
        <dbReference type="Google" id="ProtNLM"/>
    </source>
</evidence>
<evidence type="ECO:0000313" key="2">
    <source>
        <dbReference type="Proteomes" id="UP000252174"/>
    </source>
</evidence>
<proteinExistence type="predicted"/>
<name>A0A369ATJ3_9BURK</name>
<protein>
    <recommendedName>
        <fullName evidence="3">Phosphohydrolase</fullName>
    </recommendedName>
</protein>
<organism evidence="1 2">
    <name type="scientific">Extensimonas vulgaris</name>
    <dbReference type="NCBI Taxonomy" id="1031594"/>
    <lineage>
        <taxon>Bacteria</taxon>
        <taxon>Pseudomonadati</taxon>
        <taxon>Pseudomonadota</taxon>
        <taxon>Betaproteobacteria</taxon>
        <taxon>Burkholderiales</taxon>
        <taxon>Comamonadaceae</taxon>
        <taxon>Extensimonas</taxon>
    </lineage>
</organism>
<dbReference type="Gene3D" id="1.10.3210.10">
    <property type="entry name" value="Hypothetical protein af1432"/>
    <property type="match status" value="1"/>
</dbReference>
<sequence>MNLLPIDPTAIPVGRPLPFTLYGPKGVLLASKGYVIADKEELQRVLKLNPAIFIDTDETQEVQRAYLRHLQKMVFSSEPLGKITATPLRPEDLQSPARPSEEKIDWLDLQLRATQLLRTPQVHDFAERFQELHAIVVRSCITQPDATLFALVYLSAQETAMYSATHALLVASICMIVAREVLRWPDARMLQVGRAALSMNIAMTGLQDQLARQSEPLSAAQIAAIAEHSVRSAALLRQLGVADPVWLEAVRCHHQRFEGPWEQTPEAQQLARLIQRADQFAARIAPRATRAPMDVAAAMRASYFDEARQPDAIGATIIKALGIYPPGTFVRLASADVAVVLRRGTTAGTPRVAVVLKRDGLPPGEPIPRDTSQPEWRIVSAVPQKDVRIITPLDRLLSLI</sequence>
<dbReference type="Proteomes" id="UP000252174">
    <property type="component" value="Unassembled WGS sequence"/>
</dbReference>
<reference evidence="1 2" key="1">
    <citation type="submission" date="2018-07" db="EMBL/GenBank/DDBJ databases">
        <title>Genomic Encyclopedia of Type Strains, Phase IV (KMG-IV): sequencing the most valuable type-strain genomes for metagenomic binning, comparative biology and taxonomic classification.</title>
        <authorList>
            <person name="Goeker M."/>
        </authorList>
    </citation>
    <scope>NUCLEOTIDE SEQUENCE [LARGE SCALE GENOMIC DNA]</scope>
    <source>
        <strain evidence="1 2">DSM 100911</strain>
    </source>
</reference>
<gene>
    <name evidence="1" type="ORF">DFR45_102185</name>
</gene>
<dbReference type="OrthoDB" id="9774747at2"/>